<sequence length="207" mass="23907">MATEMTPDSVVSASLRSVTALFRGEILSSTRSKAMCRLIALSRVLDQTWLDRYWFAFRRRAFFVFCWLFVAHVVHCFVVSGESDDFGVLAAEDSSEVHRRSLDVFEGTDVSLKHLRLIEFEELGSPFIHRMSTTTFIVHCWIYTNLLEEVLKRFAYPSKSLKGQGSQSAFTRYTADLVLGHFCIMVLFFVDLVLMFVDFIRCRRQEA</sequence>
<protein>
    <submittedName>
        <fullName evidence="2">Uncharacterized protein</fullName>
    </submittedName>
</protein>
<organism evidence="2 3">
    <name type="scientific">Cucurbita argyrosperma subsp. sororia</name>
    <dbReference type="NCBI Taxonomy" id="37648"/>
    <lineage>
        <taxon>Eukaryota</taxon>
        <taxon>Viridiplantae</taxon>
        <taxon>Streptophyta</taxon>
        <taxon>Embryophyta</taxon>
        <taxon>Tracheophyta</taxon>
        <taxon>Spermatophyta</taxon>
        <taxon>Magnoliopsida</taxon>
        <taxon>eudicotyledons</taxon>
        <taxon>Gunneridae</taxon>
        <taxon>Pentapetalae</taxon>
        <taxon>rosids</taxon>
        <taxon>fabids</taxon>
        <taxon>Cucurbitales</taxon>
        <taxon>Cucurbitaceae</taxon>
        <taxon>Cucurbiteae</taxon>
        <taxon>Cucurbita</taxon>
    </lineage>
</organism>
<dbReference type="AlphaFoldDB" id="A0AAV6M2M7"/>
<keyword evidence="3" id="KW-1185">Reference proteome</keyword>
<evidence type="ECO:0000256" key="1">
    <source>
        <dbReference type="SAM" id="Phobius"/>
    </source>
</evidence>
<keyword evidence="1" id="KW-0472">Membrane</keyword>
<feature type="transmembrane region" description="Helical" evidence="1">
    <location>
        <begin position="61"/>
        <end position="80"/>
    </location>
</feature>
<gene>
    <name evidence="2" type="ORF">SDJN03_27750</name>
</gene>
<evidence type="ECO:0000313" key="3">
    <source>
        <dbReference type="Proteomes" id="UP000685013"/>
    </source>
</evidence>
<proteinExistence type="predicted"/>
<comment type="caution">
    <text evidence="2">The sequence shown here is derived from an EMBL/GenBank/DDBJ whole genome shotgun (WGS) entry which is preliminary data.</text>
</comment>
<feature type="non-terminal residue" evidence="2">
    <location>
        <position position="1"/>
    </location>
</feature>
<evidence type="ECO:0000313" key="2">
    <source>
        <dbReference type="EMBL" id="KAG6573863.1"/>
    </source>
</evidence>
<keyword evidence="1" id="KW-1133">Transmembrane helix</keyword>
<dbReference type="Proteomes" id="UP000685013">
    <property type="component" value="Chromosome 18"/>
</dbReference>
<dbReference type="EMBL" id="JAGKQH010000018">
    <property type="protein sequence ID" value="KAG6573863.1"/>
    <property type="molecule type" value="Genomic_DNA"/>
</dbReference>
<accession>A0AAV6M2M7</accession>
<name>A0AAV6M2M7_9ROSI</name>
<keyword evidence="1" id="KW-0812">Transmembrane</keyword>
<feature type="transmembrane region" description="Helical" evidence="1">
    <location>
        <begin position="178"/>
        <end position="200"/>
    </location>
</feature>
<reference evidence="2 3" key="1">
    <citation type="journal article" date="2021" name="Hortic Res">
        <title>The domestication of Cucurbita argyrosperma as revealed by the genome of its wild relative.</title>
        <authorList>
            <person name="Barrera-Redondo J."/>
            <person name="Sanchez-de la Vega G."/>
            <person name="Aguirre-Liguori J.A."/>
            <person name="Castellanos-Morales G."/>
            <person name="Gutierrez-Guerrero Y.T."/>
            <person name="Aguirre-Dugua X."/>
            <person name="Aguirre-Planter E."/>
            <person name="Tenaillon M.I."/>
            <person name="Lira-Saade R."/>
            <person name="Eguiarte L.E."/>
        </authorList>
    </citation>
    <scope>NUCLEOTIDE SEQUENCE [LARGE SCALE GENOMIC DNA]</scope>
    <source>
        <strain evidence="2">JBR-2021</strain>
    </source>
</reference>